<sequence>MSTTQPHIILTLLMFLALPAVSAQLHDDLIVQTSQGTFRGTHLSVPSGGHVRAFLGIPFAKPPIGKLRFHSPQPVEGWSGVQNFTRYRNSCFQPLDTSLPGFQGTEMWNPNTNLSEDCLYLNIWTPPISNETQQGSSNSSSPSFSLAPVLVWIYGGGFTSGTASLDIYDGRFLSQSEGVVVVSMNYRLGPLGFLSLPGSEVFHGNAGMQDQQLALRWVANNIADFGGDPSKVTLFGESAGSGSVGLHLLSPGSHGLFNRAILQSGSPNAPWGALTQLQAWNRSVALGRLLGCPLAPTAVLEQCLQGAQVEDIVRLQFSAVPIPSLLAPPFIPSVDGDFLTDMPEVLLRKGQFLKTEVLIGLNKDEGTYFLAGAPGFNISSQSLISREDFLEGVGLELAGWSEVTREAAILQYTDWSDENNGMKNRDSFAQMVGDREFYCPVLEFAKRYTEHGGQARLYMFSHHSSTNPWPAWMGVMHAYEIEFVFGMPLNSALGYLEEEVVMSKRIMKYWANMARTGNPSIEKEDWPLFTLDQQEYITINSAPPMIQKKLAANQCQFWTNFLPKLQDAIGAM</sequence>
<name>A0ACC2GVX2_DALPE</name>
<gene>
    <name evidence="1" type="ORF">DPEC_G00098760</name>
</gene>
<evidence type="ECO:0000313" key="2">
    <source>
        <dbReference type="Proteomes" id="UP001157502"/>
    </source>
</evidence>
<organism evidence="1 2">
    <name type="scientific">Dallia pectoralis</name>
    <name type="common">Alaska blackfish</name>
    <dbReference type="NCBI Taxonomy" id="75939"/>
    <lineage>
        <taxon>Eukaryota</taxon>
        <taxon>Metazoa</taxon>
        <taxon>Chordata</taxon>
        <taxon>Craniata</taxon>
        <taxon>Vertebrata</taxon>
        <taxon>Euteleostomi</taxon>
        <taxon>Actinopterygii</taxon>
        <taxon>Neopterygii</taxon>
        <taxon>Teleostei</taxon>
        <taxon>Protacanthopterygii</taxon>
        <taxon>Esociformes</taxon>
        <taxon>Umbridae</taxon>
        <taxon>Dallia</taxon>
    </lineage>
</organism>
<evidence type="ECO:0000313" key="1">
    <source>
        <dbReference type="EMBL" id="KAJ8007879.1"/>
    </source>
</evidence>
<accession>A0ACC2GVX2</accession>
<comment type="caution">
    <text evidence="1">The sequence shown here is derived from an EMBL/GenBank/DDBJ whole genome shotgun (WGS) entry which is preliminary data.</text>
</comment>
<proteinExistence type="predicted"/>
<dbReference type="EMBL" id="CM055735">
    <property type="protein sequence ID" value="KAJ8007879.1"/>
    <property type="molecule type" value="Genomic_DNA"/>
</dbReference>
<reference evidence="1" key="1">
    <citation type="submission" date="2021-05" db="EMBL/GenBank/DDBJ databases">
        <authorList>
            <person name="Pan Q."/>
            <person name="Jouanno E."/>
            <person name="Zahm M."/>
            <person name="Klopp C."/>
            <person name="Cabau C."/>
            <person name="Louis A."/>
            <person name="Berthelot C."/>
            <person name="Parey E."/>
            <person name="Roest Crollius H."/>
            <person name="Montfort J."/>
            <person name="Robinson-Rechavi M."/>
            <person name="Bouchez O."/>
            <person name="Lampietro C."/>
            <person name="Lopez Roques C."/>
            <person name="Donnadieu C."/>
            <person name="Postlethwait J."/>
            <person name="Bobe J."/>
            <person name="Dillon D."/>
            <person name="Chandos A."/>
            <person name="von Hippel F."/>
            <person name="Guiguen Y."/>
        </authorList>
    </citation>
    <scope>NUCLEOTIDE SEQUENCE</scope>
    <source>
        <strain evidence="1">YG-Jan2019</strain>
    </source>
</reference>
<dbReference type="Proteomes" id="UP001157502">
    <property type="component" value="Chromosome 8"/>
</dbReference>
<keyword evidence="2" id="KW-1185">Reference proteome</keyword>
<protein>
    <submittedName>
        <fullName evidence="1">Uncharacterized protein</fullName>
    </submittedName>
</protein>